<evidence type="ECO:0000313" key="8">
    <source>
        <dbReference type="EMBL" id="MBY0759698.1"/>
    </source>
</evidence>
<feature type="active site" evidence="5">
    <location>
        <position position="19"/>
    </location>
</feature>
<sequence length="90" mass="10695">MEVRRHVYFYGRVQGVGFRWKAMQTAKYLNLTGWVQNMYNGNVEMEVQGEKALIDRLFHELNSDRFIRIEKTEVLTLPLVDGERDFKVRG</sequence>
<evidence type="ECO:0000256" key="6">
    <source>
        <dbReference type="RuleBase" id="RU004168"/>
    </source>
</evidence>
<comment type="caution">
    <text evidence="8">The sequence shown here is derived from an EMBL/GenBank/DDBJ whole genome shotgun (WGS) entry which is preliminary data.</text>
</comment>
<dbReference type="PRINTS" id="PR00112">
    <property type="entry name" value="ACYLPHPHTASE"/>
</dbReference>
<comment type="catalytic activity">
    <reaction evidence="4 5">
        <text>an acyl phosphate + H2O = a carboxylate + phosphate + H(+)</text>
        <dbReference type="Rhea" id="RHEA:14965"/>
        <dbReference type="ChEBI" id="CHEBI:15377"/>
        <dbReference type="ChEBI" id="CHEBI:15378"/>
        <dbReference type="ChEBI" id="CHEBI:29067"/>
        <dbReference type="ChEBI" id="CHEBI:43474"/>
        <dbReference type="ChEBI" id="CHEBI:59918"/>
        <dbReference type="EC" id="3.6.1.7"/>
    </reaction>
</comment>
<comment type="similarity">
    <text evidence="1 6">Belongs to the acylphosphatase family.</text>
</comment>
<evidence type="ECO:0000256" key="2">
    <source>
        <dbReference type="ARBA" id="ARBA00012150"/>
    </source>
</evidence>
<dbReference type="Proteomes" id="UP000779049">
    <property type="component" value="Unassembled WGS sequence"/>
</dbReference>
<dbReference type="EC" id="3.6.1.7" evidence="2 5"/>
<feature type="domain" description="Acylphosphatase-like" evidence="7">
    <location>
        <begin position="4"/>
        <end position="90"/>
    </location>
</feature>
<gene>
    <name evidence="8" type="ORF">FLB61_11495</name>
</gene>
<evidence type="ECO:0000256" key="5">
    <source>
        <dbReference type="PROSITE-ProRule" id="PRU00520"/>
    </source>
</evidence>
<keyword evidence="5" id="KW-0378">Hydrolase</keyword>
<dbReference type="InterPro" id="IPR036046">
    <property type="entry name" value="Acylphosphatase-like_dom_sf"/>
</dbReference>
<evidence type="ECO:0000256" key="1">
    <source>
        <dbReference type="ARBA" id="ARBA00005614"/>
    </source>
</evidence>
<name>A0ABS7L9D0_9FIRM</name>
<dbReference type="EMBL" id="VIRV01000022">
    <property type="protein sequence ID" value="MBY0759698.1"/>
    <property type="molecule type" value="Genomic_DNA"/>
</dbReference>
<feature type="active site" evidence="5">
    <location>
        <position position="37"/>
    </location>
</feature>
<dbReference type="Pfam" id="PF00708">
    <property type="entry name" value="Acylphosphatase"/>
    <property type="match status" value="1"/>
</dbReference>
<dbReference type="PANTHER" id="PTHR47268:SF4">
    <property type="entry name" value="ACYLPHOSPHATASE"/>
    <property type="match status" value="1"/>
</dbReference>
<dbReference type="PROSITE" id="PS51160">
    <property type="entry name" value="ACYLPHOSPHATASE_3"/>
    <property type="match status" value="1"/>
</dbReference>
<keyword evidence="9" id="KW-1185">Reference proteome</keyword>
<accession>A0ABS7L9D0</accession>
<dbReference type="InterPro" id="IPR020456">
    <property type="entry name" value="Acylphosphatase"/>
</dbReference>
<dbReference type="Gene3D" id="3.30.70.100">
    <property type="match status" value="1"/>
</dbReference>
<organism evidence="8 9">
    <name type="scientific">Sellimonas caecigallum</name>
    <dbReference type="NCBI Taxonomy" id="2592333"/>
    <lineage>
        <taxon>Bacteria</taxon>
        <taxon>Bacillati</taxon>
        <taxon>Bacillota</taxon>
        <taxon>Clostridia</taxon>
        <taxon>Lachnospirales</taxon>
        <taxon>Lachnospiraceae</taxon>
        <taxon>Sellimonas</taxon>
    </lineage>
</organism>
<evidence type="ECO:0000259" key="7">
    <source>
        <dbReference type="PROSITE" id="PS51160"/>
    </source>
</evidence>
<dbReference type="RefSeq" id="WP_087203208.1">
    <property type="nucleotide sequence ID" value="NZ_CP173660.1"/>
</dbReference>
<dbReference type="PROSITE" id="PS00151">
    <property type="entry name" value="ACYLPHOSPHATASE_2"/>
    <property type="match status" value="1"/>
</dbReference>
<dbReference type="InterPro" id="IPR001792">
    <property type="entry name" value="Acylphosphatase-like_dom"/>
</dbReference>
<evidence type="ECO:0000256" key="3">
    <source>
        <dbReference type="ARBA" id="ARBA00015991"/>
    </source>
</evidence>
<dbReference type="PANTHER" id="PTHR47268">
    <property type="entry name" value="ACYLPHOSPHATASE"/>
    <property type="match status" value="1"/>
</dbReference>
<dbReference type="SUPFAM" id="SSF54975">
    <property type="entry name" value="Acylphosphatase/BLUF domain-like"/>
    <property type="match status" value="1"/>
</dbReference>
<evidence type="ECO:0000256" key="4">
    <source>
        <dbReference type="ARBA" id="ARBA00047645"/>
    </source>
</evidence>
<protein>
    <recommendedName>
        <fullName evidence="3 5">acylphosphatase</fullName>
        <ecNumber evidence="2 5">3.6.1.7</ecNumber>
    </recommendedName>
</protein>
<reference evidence="8 9" key="1">
    <citation type="journal article" date="2020" name="New Microbes New Infect">
        <title>Sellimonas caecigallum sp. nov., description and genome sequence of a new member of the Sellimonas genus isolated from the cecum of feral chicken.</title>
        <authorList>
            <person name="Wongkuna S."/>
            <person name="Ghimire S."/>
            <person name="Antony L."/>
            <person name="Chankhamhaengdecha S."/>
            <person name="Janvilisri T."/>
            <person name="Scaria J."/>
        </authorList>
    </citation>
    <scope>NUCLEOTIDE SEQUENCE [LARGE SCALE GENOMIC DNA]</scope>
    <source>
        <strain evidence="8 9">SW451</strain>
    </source>
</reference>
<evidence type="ECO:0000313" key="9">
    <source>
        <dbReference type="Proteomes" id="UP000779049"/>
    </source>
</evidence>
<dbReference type="InterPro" id="IPR017968">
    <property type="entry name" value="Acylphosphatase_CS"/>
</dbReference>
<proteinExistence type="inferred from homology"/>